<dbReference type="AlphaFoldDB" id="A0A2J6QUD7"/>
<name>A0A2J6QUD7_HYAVF</name>
<accession>A0A2J6QUD7</accession>
<evidence type="ECO:0000313" key="1">
    <source>
        <dbReference type="EMBL" id="PMD29876.1"/>
    </source>
</evidence>
<organism evidence="1 2">
    <name type="scientific">Hyaloscypha variabilis (strain UAMH 11265 / GT02V1 / F)</name>
    <name type="common">Meliniomyces variabilis</name>
    <dbReference type="NCBI Taxonomy" id="1149755"/>
    <lineage>
        <taxon>Eukaryota</taxon>
        <taxon>Fungi</taxon>
        <taxon>Dikarya</taxon>
        <taxon>Ascomycota</taxon>
        <taxon>Pezizomycotina</taxon>
        <taxon>Leotiomycetes</taxon>
        <taxon>Helotiales</taxon>
        <taxon>Hyaloscyphaceae</taxon>
        <taxon>Hyaloscypha</taxon>
        <taxon>Hyaloscypha variabilis</taxon>
    </lineage>
</organism>
<sequence length="62" mass="7001">MLYSNELLCFGWTTANTVSRWMYQYRSSGRHVLPGMGPKSTSAAWMENRSGLDARGINADAW</sequence>
<protein>
    <submittedName>
        <fullName evidence="1">Uncharacterized protein</fullName>
    </submittedName>
</protein>
<proteinExistence type="predicted"/>
<keyword evidence="2" id="KW-1185">Reference proteome</keyword>
<gene>
    <name evidence="1" type="ORF">L207DRAFT_231732</name>
</gene>
<dbReference type="EMBL" id="KZ613970">
    <property type="protein sequence ID" value="PMD29876.1"/>
    <property type="molecule type" value="Genomic_DNA"/>
</dbReference>
<dbReference type="Proteomes" id="UP000235786">
    <property type="component" value="Unassembled WGS sequence"/>
</dbReference>
<reference evidence="1 2" key="1">
    <citation type="submission" date="2016-04" db="EMBL/GenBank/DDBJ databases">
        <title>A degradative enzymes factory behind the ericoid mycorrhizal symbiosis.</title>
        <authorList>
            <consortium name="DOE Joint Genome Institute"/>
            <person name="Martino E."/>
            <person name="Morin E."/>
            <person name="Grelet G."/>
            <person name="Kuo A."/>
            <person name="Kohler A."/>
            <person name="Daghino S."/>
            <person name="Barry K."/>
            <person name="Choi C."/>
            <person name="Cichocki N."/>
            <person name="Clum A."/>
            <person name="Copeland A."/>
            <person name="Hainaut M."/>
            <person name="Haridas S."/>
            <person name="Labutti K."/>
            <person name="Lindquist E."/>
            <person name="Lipzen A."/>
            <person name="Khouja H.-R."/>
            <person name="Murat C."/>
            <person name="Ohm R."/>
            <person name="Olson A."/>
            <person name="Spatafora J."/>
            <person name="Veneault-Fourrey C."/>
            <person name="Henrissat B."/>
            <person name="Grigoriev I."/>
            <person name="Martin F."/>
            <person name="Perotto S."/>
        </authorList>
    </citation>
    <scope>NUCLEOTIDE SEQUENCE [LARGE SCALE GENOMIC DNA]</scope>
    <source>
        <strain evidence="1 2">F</strain>
    </source>
</reference>
<evidence type="ECO:0000313" key="2">
    <source>
        <dbReference type="Proteomes" id="UP000235786"/>
    </source>
</evidence>